<protein>
    <submittedName>
        <fullName evidence="2">Class I SAM-dependent methyltransferase</fullName>
    </submittedName>
</protein>
<evidence type="ECO:0000313" key="3">
    <source>
        <dbReference type="Proteomes" id="UP000830835"/>
    </source>
</evidence>
<dbReference type="EMBL" id="JAFIRA010000020">
    <property type="protein sequence ID" value="MCJ2543051.1"/>
    <property type="molecule type" value="Genomic_DNA"/>
</dbReference>
<reference evidence="2" key="1">
    <citation type="submission" date="2021-02" db="EMBL/GenBank/DDBJ databases">
        <title>The CRISPR/cas machinery reduction and long-range gene transfer in the hot spring cyanobacterium Synechococcus.</title>
        <authorList>
            <person name="Dvorak P."/>
            <person name="Jahodarova E."/>
            <person name="Hasler P."/>
            <person name="Poulickova A."/>
        </authorList>
    </citation>
    <scope>NUCLEOTIDE SEQUENCE</scope>
    <source>
        <strain evidence="2">Rupite</strain>
    </source>
</reference>
<evidence type="ECO:0000313" key="2">
    <source>
        <dbReference type="EMBL" id="MCJ2543051.1"/>
    </source>
</evidence>
<dbReference type="Pfam" id="PF13649">
    <property type="entry name" value="Methyltransf_25"/>
    <property type="match status" value="1"/>
</dbReference>
<dbReference type="CDD" id="cd02440">
    <property type="entry name" value="AdoMet_MTases"/>
    <property type="match status" value="1"/>
</dbReference>
<name>A0ABT0CB92_THEVL</name>
<dbReference type="GO" id="GO:0032259">
    <property type="term" value="P:methylation"/>
    <property type="evidence" value="ECO:0007669"/>
    <property type="project" value="UniProtKB-KW"/>
</dbReference>
<dbReference type="InterPro" id="IPR041698">
    <property type="entry name" value="Methyltransf_25"/>
</dbReference>
<gene>
    <name evidence="2" type="ORF">JX360_09055</name>
</gene>
<evidence type="ECO:0000259" key="1">
    <source>
        <dbReference type="Pfam" id="PF13649"/>
    </source>
</evidence>
<sequence length="210" mass="23909">MATFLRDWSYQYPWLYRSISRVAALTVGGYRRLRRLPLEGIPIHSQDRVLDLCCGPAEVTPVLAELSQQVTGLDASPKALKVARQRLPQVEFVEAFAQAMPFPDNWFDWVHTSLALHELTPSEREQVLQEVWRVLKPGGGLLILDLHAPQQPLIWPGLALFLTLFETDTAWELLKIDLPEELQQQGWQNIRQTFHGLGALQVVQAQKPSI</sequence>
<feature type="domain" description="Methyltransferase" evidence="1">
    <location>
        <begin position="49"/>
        <end position="139"/>
    </location>
</feature>
<keyword evidence="2" id="KW-0808">Transferase</keyword>
<accession>A0ABT0CB92</accession>
<organism evidence="2 3">
    <name type="scientific">Thermostichus vulcanus str. 'Rupite'</name>
    <dbReference type="NCBI Taxonomy" id="2813851"/>
    <lineage>
        <taxon>Bacteria</taxon>
        <taxon>Bacillati</taxon>
        <taxon>Cyanobacteriota</taxon>
        <taxon>Cyanophyceae</taxon>
        <taxon>Thermostichales</taxon>
        <taxon>Thermostichaceae</taxon>
        <taxon>Thermostichus</taxon>
    </lineage>
</organism>
<dbReference type="PANTHER" id="PTHR42912">
    <property type="entry name" value="METHYLTRANSFERASE"/>
    <property type="match status" value="1"/>
</dbReference>
<dbReference type="SUPFAM" id="SSF53335">
    <property type="entry name" value="S-adenosyl-L-methionine-dependent methyltransferases"/>
    <property type="match status" value="1"/>
</dbReference>
<dbReference type="InterPro" id="IPR050508">
    <property type="entry name" value="Methyltransf_Superfamily"/>
</dbReference>
<dbReference type="RefSeq" id="WP_244350328.1">
    <property type="nucleotide sequence ID" value="NZ_JAFIRA010000020.1"/>
</dbReference>
<proteinExistence type="predicted"/>
<keyword evidence="2" id="KW-0489">Methyltransferase</keyword>
<keyword evidence="3" id="KW-1185">Reference proteome</keyword>
<dbReference type="Proteomes" id="UP000830835">
    <property type="component" value="Unassembled WGS sequence"/>
</dbReference>
<dbReference type="Gene3D" id="3.40.50.150">
    <property type="entry name" value="Vaccinia Virus protein VP39"/>
    <property type="match status" value="1"/>
</dbReference>
<dbReference type="InterPro" id="IPR029063">
    <property type="entry name" value="SAM-dependent_MTases_sf"/>
</dbReference>
<comment type="caution">
    <text evidence="2">The sequence shown here is derived from an EMBL/GenBank/DDBJ whole genome shotgun (WGS) entry which is preliminary data.</text>
</comment>
<dbReference type="GO" id="GO:0008168">
    <property type="term" value="F:methyltransferase activity"/>
    <property type="evidence" value="ECO:0007669"/>
    <property type="project" value="UniProtKB-KW"/>
</dbReference>